<feature type="transmembrane region" description="Helical" evidence="2">
    <location>
        <begin position="20"/>
        <end position="39"/>
    </location>
</feature>
<organism evidence="3 4">
    <name type="scientific">Brevibacillus fluminis</name>
    <dbReference type="NCBI Taxonomy" id="511487"/>
    <lineage>
        <taxon>Bacteria</taxon>
        <taxon>Bacillati</taxon>
        <taxon>Bacillota</taxon>
        <taxon>Bacilli</taxon>
        <taxon>Bacillales</taxon>
        <taxon>Paenibacillaceae</taxon>
        <taxon>Brevibacillus</taxon>
    </lineage>
</organism>
<evidence type="ECO:0000313" key="3">
    <source>
        <dbReference type="EMBL" id="RNB90565.1"/>
    </source>
</evidence>
<protein>
    <recommendedName>
        <fullName evidence="5">Fimbrial protein</fullName>
    </recommendedName>
</protein>
<name>A0A3M8DSX5_9BACL</name>
<keyword evidence="4" id="KW-1185">Reference proteome</keyword>
<dbReference type="EMBL" id="RHHQ01000007">
    <property type="protein sequence ID" value="RNB90565.1"/>
    <property type="molecule type" value="Genomic_DNA"/>
</dbReference>
<feature type="coiled-coil region" evidence="1">
    <location>
        <begin position="42"/>
        <end position="76"/>
    </location>
</feature>
<evidence type="ECO:0000313" key="4">
    <source>
        <dbReference type="Proteomes" id="UP000271031"/>
    </source>
</evidence>
<dbReference type="RefSeq" id="WP_122917491.1">
    <property type="nucleotide sequence ID" value="NZ_RHHQ01000007.1"/>
</dbReference>
<dbReference type="Proteomes" id="UP000271031">
    <property type="component" value="Unassembled WGS sequence"/>
</dbReference>
<reference evidence="3 4" key="1">
    <citation type="submission" date="2018-10" db="EMBL/GenBank/DDBJ databases">
        <title>Phylogenomics of Brevibacillus.</title>
        <authorList>
            <person name="Dunlap C."/>
        </authorList>
    </citation>
    <scope>NUCLEOTIDE SEQUENCE [LARGE SCALE GENOMIC DNA]</scope>
    <source>
        <strain evidence="3 4">JCM 15716</strain>
    </source>
</reference>
<keyword evidence="2" id="KW-0472">Membrane</keyword>
<dbReference type="AlphaFoldDB" id="A0A3M8DSX5"/>
<sequence length="211" mass="22981">MSAHIQINLLPRPKRKIRQIPIILLLGILVIGAGSWYLLRDYQAAVRDNAALEAQIHAVKAQKEALQQTMTQANQKPADKVDATAYLALPQLIQNASVSTDFLLDRLAELLPADSVISTVEFKEPDQVKVSGKFSTVEEAVSFIQAVDHSAYFSMAKIGSVSVSKDQKALVESVIGQKVAPFYMLSFELVVKKNQVTGSPNAQPATPPQGQ</sequence>
<dbReference type="Pfam" id="PF05137">
    <property type="entry name" value="PilN"/>
    <property type="match status" value="1"/>
</dbReference>
<proteinExistence type="predicted"/>
<accession>A0A3M8DSX5</accession>
<keyword evidence="2" id="KW-1133">Transmembrane helix</keyword>
<evidence type="ECO:0000256" key="1">
    <source>
        <dbReference type="SAM" id="Coils"/>
    </source>
</evidence>
<evidence type="ECO:0008006" key="5">
    <source>
        <dbReference type="Google" id="ProtNLM"/>
    </source>
</evidence>
<gene>
    <name evidence="3" type="ORF">EDM56_08665</name>
</gene>
<evidence type="ECO:0000256" key="2">
    <source>
        <dbReference type="SAM" id="Phobius"/>
    </source>
</evidence>
<comment type="caution">
    <text evidence="3">The sequence shown here is derived from an EMBL/GenBank/DDBJ whole genome shotgun (WGS) entry which is preliminary data.</text>
</comment>
<dbReference type="InterPro" id="IPR007813">
    <property type="entry name" value="PilN"/>
</dbReference>
<keyword evidence="2" id="KW-0812">Transmembrane</keyword>
<keyword evidence="1" id="KW-0175">Coiled coil</keyword>